<name>A0A6F8VBJ3_9PROT</name>
<dbReference type="AlphaFoldDB" id="A0A6F8VBJ3"/>
<dbReference type="FunFam" id="3.40.50.300:FF:000695">
    <property type="entry name" value="Flagellar biosynthesis regulator FlhF"/>
    <property type="match status" value="1"/>
</dbReference>
<dbReference type="Pfam" id="PF00448">
    <property type="entry name" value="SRP54"/>
    <property type="match status" value="1"/>
</dbReference>
<evidence type="ECO:0000256" key="6">
    <source>
        <dbReference type="ARBA" id="ARBA00022741"/>
    </source>
</evidence>
<feature type="region of interest" description="Disordered" evidence="14">
    <location>
        <begin position="67"/>
        <end position="91"/>
    </location>
</feature>
<dbReference type="GO" id="GO:0005525">
    <property type="term" value="F:GTP binding"/>
    <property type="evidence" value="ECO:0007669"/>
    <property type="project" value="UniProtKB-UniRule"/>
</dbReference>
<dbReference type="Proteomes" id="UP000502260">
    <property type="component" value="Chromosome"/>
</dbReference>
<evidence type="ECO:0000256" key="13">
    <source>
        <dbReference type="NCBIfam" id="TIGR03499"/>
    </source>
</evidence>
<dbReference type="KEGG" id="slac:SKTS_15860"/>
<keyword evidence="10" id="KW-0472">Membrane</keyword>
<feature type="domain" description="AAA+ ATPase" evidence="15">
    <location>
        <begin position="223"/>
        <end position="389"/>
    </location>
</feature>
<evidence type="ECO:0000256" key="10">
    <source>
        <dbReference type="ARBA" id="ARBA00023136"/>
    </source>
</evidence>
<comment type="similarity">
    <text evidence="2">Belongs to the GTP-binding SRP family.</text>
</comment>
<evidence type="ECO:0000256" key="12">
    <source>
        <dbReference type="ARBA" id="ARBA00025337"/>
    </source>
</evidence>
<reference evidence="18" key="1">
    <citation type="submission" date="2020-03" db="EMBL/GenBank/DDBJ databases">
        <title>Complete genome sequence of sulfur-oxidizing bacterium skT11.</title>
        <authorList>
            <person name="Kanda M."/>
            <person name="Kojima H."/>
            <person name="Fukui M."/>
        </authorList>
    </citation>
    <scope>NUCLEOTIDE SEQUENCE [LARGE SCALE GENOMIC DNA]</scope>
    <source>
        <strain evidence="18">skT11</strain>
    </source>
</reference>
<dbReference type="GO" id="GO:0005886">
    <property type="term" value="C:plasma membrane"/>
    <property type="evidence" value="ECO:0007669"/>
    <property type="project" value="UniProtKB-SubCell"/>
</dbReference>
<comment type="subcellular location">
    <subcellularLocation>
        <location evidence="1">Cell membrane</location>
        <topology evidence="1">Peripheral membrane protein</topology>
        <orientation evidence="1">Cytoplasmic side</orientation>
    </subcellularLocation>
</comment>
<dbReference type="GO" id="GO:0005047">
    <property type="term" value="F:signal recognition particle binding"/>
    <property type="evidence" value="ECO:0007669"/>
    <property type="project" value="TreeGrafter"/>
</dbReference>
<dbReference type="PANTHER" id="PTHR43134">
    <property type="entry name" value="SIGNAL RECOGNITION PARTICLE RECEPTOR SUBUNIT ALPHA"/>
    <property type="match status" value="1"/>
</dbReference>
<evidence type="ECO:0000256" key="2">
    <source>
        <dbReference type="ARBA" id="ARBA00008531"/>
    </source>
</evidence>
<dbReference type="GO" id="GO:0006614">
    <property type="term" value="P:SRP-dependent cotranslational protein targeting to membrane"/>
    <property type="evidence" value="ECO:0007669"/>
    <property type="project" value="UniProtKB-UniRule"/>
</dbReference>
<evidence type="ECO:0000256" key="1">
    <source>
        <dbReference type="ARBA" id="ARBA00004413"/>
    </source>
</evidence>
<dbReference type="PANTHER" id="PTHR43134:SF3">
    <property type="entry name" value="FLAGELLAR BIOSYNTHESIS PROTEIN FLHF"/>
    <property type="match status" value="1"/>
</dbReference>
<dbReference type="Gene3D" id="3.40.50.300">
    <property type="entry name" value="P-loop containing nucleotide triphosphate hydrolases"/>
    <property type="match status" value="1"/>
</dbReference>
<evidence type="ECO:0000259" key="16">
    <source>
        <dbReference type="SMART" id="SM00962"/>
    </source>
</evidence>
<dbReference type="InterPro" id="IPR027417">
    <property type="entry name" value="P-loop_NTPase"/>
</dbReference>
<evidence type="ECO:0000256" key="5">
    <source>
        <dbReference type="ARBA" id="ARBA00022475"/>
    </source>
</evidence>
<dbReference type="GO" id="GO:0003924">
    <property type="term" value="F:GTPase activity"/>
    <property type="evidence" value="ECO:0007669"/>
    <property type="project" value="UniProtKB-UniRule"/>
</dbReference>
<keyword evidence="5" id="KW-1003">Cell membrane</keyword>
<dbReference type="CDD" id="cd17873">
    <property type="entry name" value="FlhF"/>
    <property type="match status" value="1"/>
</dbReference>
<keyword evidence="8" id="KW-0653">Protein transport</keyword>
<proteinExistence type="inferred from homology"/>
<evidence type="ECO:0000256" key="7">
    <source>
        <dbReference type="ARBA" id="ARBA00022795"/>
    </source>
</evidence>
<evidence type="ECO:0000256" key="14">
    <source>
        <dbReference type="SAM" id="MobiDB-lite"/>
    </source>
</evidence>
<feature type="compositionally biased region" description="Basic and acidic residues" evidence="14">
    <location>
        <begin position="69"/>
        <end position="81"/>
    </location>
</feature>
<dbReference type="GO" id="GO:0015031">
    <property type="term" value="P:protein transport"/>
    <property type="evidence" value="ECO:0007669"/>
    <property type="project" value="UniProtKB-KW"/>
</dbReference>
<dbReference type="InterPro" id="IPR047040">
    <property type="entry name" value="FlhF__GTPase_dom"/>
</dbReference>
<evidence type="ECO:0000259" key="15">
    <source>
        <dbReference type="SMART" id="SM00382"/>
    </source>
</evidence>
<evidence type="ECO:0000256" key="11">
    <source>
        <dbReference type="ARBA" id="ARBA00023225"/>
    </source>
</evidence>
<organism evidence="17 18">
    <name type="scientific">Sulfurimicrobium lacus</name>
    <dbReference type="NCBI Taxonomy" id="2715678"/>
    <lineage>
        <taxon>Bacteria</taxon>
        <taxon>Pseudomonadati</taxon>
        <taxon>Pseudomonadota</taxon>
        <taxon>Betaproteobacteria</taxon>
        <taxon>Nitrosomonadales</taxon>
        <taxon>Sulfuricellaceae</taxon>
        <taxon>Sulfurimicrobium</taxon>
    </lineage>
</organism>
<dbReference type="InterPro" id="IPR020006">
    <property type="entry name" value="FlhF"/>
</dbReference>
<keyword evidence="6" id="KW-0547">Nucleotide-binding</keyword>
<dbReference type="Gene3D" id="1.20.120.1380">
    <property type="entry name" value="Flagellar FlhF biosynthesis protein, N domain"/>
    <property type="match status" value="1"/>
</dbReference>
<keyword evidence="7" id="KW-1005">Bacterial flagellum biogenesis</keyword>
<keyword evidence="9" id="KW-0342">GTP-binding</keyword>
<dbReference type="EMBL" id="AP022853">
    <property type="protein sequence ID" value="BCB26700.1"/>
    <property type="molecule type" value="Genomic_DNA"/>
</dbReference>
<dbReference type="SMART" id="SM00962">
    <property type="entry name" value="SRP54"/>
    <property type="match status" value="1"/>
</dbReference>
<dbReference type="NCBIfam" id="TIGR03499">
    <property type="entry name" value="FlhF"/>
    <property type="match status" value="1"/>
</dbReference>
<evidence type="ECO:0000256" key="4">
    <source>
        <dbReference type="ARBA" id="ARBA00022448"/>
    </source>
</evidence>
<protein>
    <recommendedName>
        <fullName evidence="3 13">Flagellar biosynthesis protein FlhF</fullName>
    </recommendedName>
</protein>
<dbReference type="InterPro" id="IPR003593">
    <property type="entry name" value="AAA+_ATPase"/>
</dbReference>
<gene>
    <name evidence="17" type="ORF">SKTS_15860</name>
</gene>
<dbReference type="InterPro" id="IPR000897">
    <property type="entry name" value="SRP54_GTPase_dom"/>
</dbReference>
<evidence type="ECO:0000256" key="8">
    <source>
        <dbReference type="ARBA" id="ARBA00022927"/>
    </source>
</evidence>
<evidence type="ECO:0000313" key="17">
    <source>
        <dbReference type="EMBL" id="BCB26700.1"/>
    </source>
</evidence>
<accession>A0A6F8VBJ3</accession>
<feature type="domain" description="SRP54-type proteins GTP-binding" evidence="16">
    <location>
        <begin position="224"/>
        <end position="416"/>
    </location>
</feature>
<keyword evidence="4" id="KW-0813">Transport</keyword>
<dbReference type="SUPFAM" id="SSF52540">
    <property type="entry name" value="P-loop containing nucleoside triphosphate hydrolases"/>
    <property type="match status" value="1"/>
</dbReference>
<evidence type="ECO:0000256" key="3">
    <source>
        <dbReference type="ARBA" id="ARBA00014919"/>
    </source>
</evidence>
<sequence length="451" mass="49086">MNVKKFRAANTREALRQVRDALGADAIILSNRPVDGMIEIMAVANMDMASLATPALAAAPVIKQSRPYVQERRPTEYDPEPRPVPASPRPVKREEISVLQRIRQEAMLDAVSPAARQSKPETQPAAESMDNMAQEMMREIRSLRGMLEGQLAGLAWGELQRSDPVKVEILRHMLSAGFSPALSRQLLEKLPPGGDFNRGIKWVKAALTHNLRAVAAGKDIIERGGVYALVGPTGVGKTTTVAKLAARCRLQHGANKLALLTTDSYRIGAHEQLKIYGKILGVPVYAVKDEADLQFTLADLQNKHLVLIDTVGMSQRDRRLTEQVALLAGAGRSVKRLLLISANAQASTLEDVVRAYRGADLEGCILTKIDEAISMGGALDVIVRHQLPVHYITNGQRVPEDLHLANAMYLVDRALRPAETQSPFSLEEGEYPLLMSGTAADGGAESEALRG</sequence>
<evidence type="ECO:0000313" key="18">
    <source>
        <dbReference type="Proteomes" id="UP000502260"/>
    </source>
</evidence>
<evidence type="ECO:0000256" key="9">
    <source>
        <dbReference type="ARBA" id="ARBA00023134"/>
    </source>
</evidence>
<keyword evidence="18" id="KW-1185">Reference proteome</keyword>
<dbReference type="SMART" id="SM00382">
    <property type="entry name" value="AAA"/>
    <property type="match status" value="1"/>
</dbReference>
<keyword evidence="11" id="KW-1006">Bacterial flagellum protein export</keyword>
<dbReference type="GO" id="GO:0044781">
    <property type="term" value="P:bacterial-type flagellum organization"/>
    <property type="evidence" value="ECO:0007669"/>
    <property type="project" value="UniProtKB-UniRule"/>
</dbReference>
<comment type="function">
    <text evidence="12">Necessary for flagellar biosynthesis. May be involved in translocation of the flagellum.</text>
</comment>
<dbReference type="RefSeq" id="WP_173062945.1">
    <property type="nucleotide sequence ID" value="NZ_AP022853.1"/>
</dbReference>